<gene>
    <name evidence="1" type="ORF">dnm_049250</name>
</gene>
<keyword evidence="2" id="KW-1185">Reference proteome</keyword>
<dbReference type="KEGG" id="dmm:dnm_049250"/>
<dbReference type="Proteomes" id="UP000663722">
    <property type="component" value="Chromosome"/>
</dbReference>
<name>A0A975BPB8_9BACT</name>
<dbReference type="AlphaFoldDB" id="A0A975BPB8"/>
<organism evidence="1 2">
    <name type="scientific">Desulfonema magnum</name>
    <dbReference type="NCBI Taxonomy" id="45655"/>
    <lineage>
        <taxon>Bacteria</taxon>
        <taxon>Pseudomonadati</taxon>
        <taxon>Thermodesulfobacteriota</taxon>
        <taxon>Desulfobacteria</taxon>
        <taxon>Desulfobacterales</taxon>
        <taxon>Desulfococcaceae</taxon>
        <taxon>Desulfonema</taxon>
    </lineage>
</organism>
<accession>A0A975BPB8</accession>
<evidence type="ECO:0000313" key="1">
    <source>
        <dbReference type="EMBL" id="QTA88878.1"/>
    </source>
</evidence>
<reference evidence="1" key="1">
    <citation type="journal article" date="2021" name="Microb. Physiol.">
        <title>Proteogenomic Insights into the Physiology of Marine, Sulfate-Reducing, Filamentous Desulfonema limicola and Desulfonema magnum.</title>
        <authorList>
            <person name="Schnaars V."/>
            <person name="Wohlbrand L."/>
            <person name="Scheve S."/>
            <person name="Hinrichs C."/>
            <person name="Reinhardt R."/>
            <person name="Rabus R."/>
        </authorList>
    </citation>
    <scope>NUCLEOTIDE SEQUENCE</scope>
    <source>
        <strain evidence="1">4be13</strain>
    </source>
</reference>
<protein>
    <submittedName>
        <fullName evidence="1">Uncharacterized protein</fullName>
    </submittedName>
</protein>
<sequence length="56" mass="6673">MTWLGQKASHSCFRRNDKKNLIIEYKIRGRVCMKRCDQFSVFDSPAFRHDMTKPHG</sequence>
<evidence type="ECO:0000313" key="2">
    <source>
        <dbReference type="Proteomes" id="UP000663722"/>
    </source>
</evidence>
<dbReference type="EMBL" id="CP061800">
    <property type="protein sequence ID" value="QTA88878.1"/>
    <property type="molecule type" value="Genomic_DNA"/>
</dbReference>
<proteinExistence type="predicted"/>